<feature type="compositionally biased region" description="Polar residues" evidence="1">
    <location>
        <begin position="557"/>
        <end position="566"/>
    </location>
</feature>
<feature type="signal peptide" evidence="2">
    <location>
        <begin position="1"/>
        <end position="24"/>
    </location>
</feature>
<evidence type="ECO:0000313" key="4">
    <source>
        <dbReference type="Proteomes" id="UP000800041"/>
    </source>
</evidence>
<protein>
    <submittedName>
        <fullName evidence="3">Uncharacterized protein</fullName>
    </submittedName>
</protein>
<sequence length="809" mass="90616">MLLAMQSFARFFFTASMVSTTVFALPGSSSPHYEPDQVINSLRHLDFLPLRHYPSHPSSLLELHASSSFNEHALYKPTQNLSHFYASPDAERLELTQQTWIHDSRSYVDFEKFEAFLDDEQPLCTPHGLNRESILSFRFLLPSSYNAAKRQWAGRDDLIFVGEDPSTHHGEHARTFYLPSSINLFPETRTISVEARARDEAGDQAYATRMQIMKWQPSPSSAPELFLAARHSKHLAKRRAELHTARSHPKSLYRRDISPSFDYASFSTIWTNRTQTCKRVRYRDNEKWNSVACSGFKRRFWCLLEFLEHTFGCLLHHVSRKNASWIEHKLNTLINVSHGQFAGAGTIDLSMANSAKDQGRLFTHKDIGPYALGNPFELREINSDYQGVLEYRYFFDFDLNATRAADPSDPFPAEGLLKHLSAARIQLTAITPVRLRQQWYLHGEGGLGISCKVRLDPYSLDKLTCGPYATVGGIQLTAPNLVRPIPLNSQKLASRPVTPNLEVSPVWSWSTRAGSESEMAGGLGEPSGSVRKRGLSVDGSERIANHTTKGDRAGRTQEPSRMSSMSKRGLLDPIHATIRKTGIIYDSSLRPFFGLMFTVEMGADVNGTTPGIELLINEGRSIEVDLLSKEQRGTFKDALNINFLDGELGLSKERAKFRVILFLDWALAVGMPERLPNFIKNFAPAAVIRFEILALDVTLEYLSNAAAIARSCGDELTRAAAAIHTTVAVRSGVLLGLNVFGFWRESNMVLKEAWREGKVNNTLASGLFINARIVDWCVGATDRGNLGTKKTMIEGLNDLGHTLLDRPRP</sequence>
<feature type="compositionally biased region" description="Basic and acidic residues" evidence="1">
    <location>
        <begin position="541"/>
        <end position="555"/>
    </location>
</feature>
<keyword evidence="4" id="KW-1185">Reference proteome</keyword>
<dbReference type="Proteomes" id="UP000800041">
    <property type="component" value="Unassembled WGS sequence"/>
</dbReference>
<feature type="region of interest" description="Disordered" evidence="1">
    <location>
        <begin position="541"/>
        <end position="567"/>
    </location>
</feature>
<evidence type="ECO:0000256" key="2">
    <source>
        <dbReference type="SAM" id="SignalP"/>
    </source>
</evidence>
<organism evidence="3 4">
    <name type="scientific">Aulographum hederae CBS 113979</name>
    <dbReference type="NCBI Taxonomy" id="1176131"/>
    <lineage>
        <taxon>Eukaryota</taxon>
        <taxon>Fungi</taxon>
        <taxon>Dikarya</taxon>
        <taxon>Ascomycota</taxon>
        <taxon>Pezizomycotina</taxon>
        <taxon>Dothideomycetes</taxon>
        <taxon>Pleosporomycetidae</taxon>
        <taxon>Aulographales</taxon>
        <taxon>Aulographaceae</taxon>
    </lineage>
</organism>
<feature type="chain" id="PRO_5026162350" evidence="2">
    <location>
        <begin position="25"/>
        <end position="809"/>
    </location>
</feature>
<evidence type="ECO:0000313" key="3">
    <source>
        <dbReference type="EMBL" id="KAF1991489.1"/>
    </source>
</evidence>
<accession>A0A6G1HEP3</accession>
<dbReference type="EMBL" id="ML977139">
    <property type="protein sequence ID" value="KAF1991489.1"/>
    <property type="molecule type" value="Genomic_DNA"/>
</dbReference>
<gene>
    <name evidence="3" type="ORF">K402DRAFT_388888</name>
</gene>
<reference evidence="3" key="1">
    <citation type="journal article" date="2020" name="Stud. Mycol.">
        <title>101 Dothideomycetes genomes: a test case for predicting lifestyles and emergence of pathogens.</title>
        <authorList>
            <person name="Haridas S."/>
            <person name="Albert R."/>
            <person name="Binder M."/>
            <person name="Bloem J."/>
            <person name="Labutti K."/>
            <person name="Salamov A."/>
            <person name="Andreopoulos B."/>
            <person name="Baker S."/>
            <person name="Barry K."/>
            <person name="Bills G."/>
            <person name="Bluhm B."/>
            <person name="Cannon C."/>
            <person name="Castanera R."/>
            <person name="Culley D."/>
            <person name="Daum C."/>
            <person name="Ezra D."/>
            <person name="Gonzalez J."/>
            <person name="Henrissat B."/>
            <person name="Kuo A."/>
            <person name="Liang C."/>
            <person name="Lipzen A."/>
            <person name="Lutzoni F."/>
            <person name="Magnuson J."/>
            <person name="Mondo S."/>
            <person name="Nolan M."/>
            <person name="Ohm R."/>
            <person name="Pangilinan J."/>
            <person name="Park H.-J."/>
            <person name="Ramirez L."/>
            <person name="Alfaro M."/>
            <person name="Sun H."/>
            <person name="Tritt A."/>
            <person name="Yoshinaga Y."/>
            <person name="Zwiers L.-H."/>
            <person name="Turgeon B."/>
            <person name="Goodwin S."/>
            <person name="Spatafora J."/>
            <person name="Crous P."/>
            <person name="Grigoriev I."/>
        </authorList>
    </citation>
    <scope>NUCLEOTIDE SEQUENCE</scope>
    <source>
        <strain evidence="3">CBS 113979</strain>
    </source>
</reference>
<keyword evidence="2" id="KW-0732">Signal</keyword>
<proteinExistence type="predicted"/>
<dbReference type="AlphaFoldDB" id="A0A6G1HEP3"/>
<feature type="region of interest" description="Disordered" evidence="1">
    <location>
        <begin position="515"/>
        <end position="534"/>
    </location>
</feature>
<evidence type="ECO:0000256" key="1">
    <source>
        <dbReference type="SAM" id="MobiDB-lite"/>
    </source>
</evidence>
<name>A0A6G1HEP3_9PEZI</name>